<proteinExistence type="predicted"/>
<keyword evidence="7" id="KW-0539">Nucleus</keyword>
<reference evidence="10 11" key="1">
    <citation type="journal article" date="2019" name="Sci. Rep.">
        <title>Comparative genomics of chytrid fungi reveal insights into the obligate biotrophic and pathogenic lifestyle of Synchytrium endobioticum.</title>
        <authorList>
            <person name="van de Vossenberg B.T.L.H."/>
            <person name="Warris S."/>
            <person name="Nguyen H.D.T."/>
            <person name="van Gent-Pelzer M.P.E."/>
            <person name="Joly D.L."/>
            <person name="van de Geest H.C."/>
            <person name="Bonants P.J.M."/>
            <person name="Smith D.S."/>
            <person name="Levesque C.A."/>
            <person name="van der Lee T.A.J."/>
        </authorList>
    </citation>
    <scope>NUCLEOTIDE SEQUENCE [LARGE SCALE GENOMIC DNA]</scope>
    <source>
        <strain evidence="10 11">CBS 675.73</strain>
    </source>
</reference>
<protein>
    <recommendedName>
        <fullName evidence="3">CST complex subunit STN1</fullName>
    </recommendedName>
    <alternativeName>
        <fullName evidence="8">Suppressor of cdc thirteen homolog</fullName>
    </alternativeName>
</protein>
<dbReference type="InterPro" id="IPR040260">
    <property type="entry name" value="RFA2-like"/>
</dbReference>
<name>A0A507F5R6_9FUNG</name>
<evidence type="ECO:0000256" key="3">
    <source>
        <dbReference type="ARBA" id="ARBA00017411"/>
    </source>
</evidence>
<dbReference type="SUPFAM" id="SSF50249">
    <property type="entry name" value="Nucleic acid-binding proteins"/>
    <property type="match status" value="1"/>
</dbReference>
<evidence type="ECO:0000256" key="7">
    <source>
        <dbReference type="ARBA" id="ARBA00023242"/>
    </source>
</evidence>
<evidence type="ECO:0000256" key="5">
    <source>
        <dbReference type="ARBA" id="ARBA00022895"/>
    </source>
</evidence>
<evidence type="ECO:0000256" key="8">
    <source>
        <dbReference type="ARBA" id="ARBA00030039"/>
    </source>
</evidence>
<dbReference type="OrthoDB" id="77828at2759"/>
<evidence type="ECO:0000259" key="9">
    <source>
        <dbReference type="Pfam" id="PF01336"/>
    </source>
</evidence>
<evidence type="ECO:0000256" key="2">
    <source>
        <dbReference type="ARBA" id="ARBA00004574"/>
    </source>
</evidence>
<evidence type="ECO:0000256" key="4">
    <source>
        <dbReference type="ARBA" id="ARBA00022454"/>
    </source>
</evidence>
<dbReference type="GO" id="GO:0005634">
    <property type="term" value="C:nucleus"/>
    <property type="evidence" value="ECO:0007669"/>
    <property type="project" value="UniProtKB-SubCell"/>
</dbReference>
<keyword evidence="4" id="KW-0158">Chromosome</keyword>
<dbReference type="InterPro" id="IPR004365">
    <property type="entry name" value="NA-bd_OB_tRNA"/>
</dbReference>
<organism evidence="10 11">
    <name type="scientific">Chytriomyces confervae</name>
    <dbReference type="NCBI Taxonomy" id="246404"/>
    <lineage>
        <taxon>Eukaryota</taxon>
        <taxon>Fungi</taxon>
        <taxon>Fungi incertae sedis</taxon>
        <taxon>Chytridiomycota</taxon>
        <taxon>Chytridiomycota incertae sedis</taxon>
        <taxon>Chytridiomycetes</taxon>
        <taxon>Chytridiales</taxon>
        <taxon>Chytriomycetaceae</taxon>
        <taxon>Chytriomyces</taxon>
    </lineage>
</organism>
<sequence length="369" mass="41562">MTLESLSPSLWTTTKVFAHQILNATAHATLADTFVCVDAGCILVKTVALLGLIVAREEKSAFVRCAIDDGSAILDCIVFRQESNTKNAMPNIQLGACVSVRGRLSRFKDKIQLTVQAMERIQDPNEEVLWWLQVVETHTAFYASSTTFPAHFTQKALQSKLDLEMGSKTRDSNSILQIHEMDDEALAERFANEVSKFESLSKRDRSHLIPVLKAYIELARMTIIDFGIISNDPSLLRLAEKCIDQALLSSKHVNREKMTHLELSKVFAALSKEGYMYRLESDTQMQDLWQIIRHDLNLGDAVYNAVKKCGTSGLKEIEESGVPYDMVCLAVREKSIFRSVPNSVIKKSLKLLHSQSFIMEVMPNHYKAF</sequence>
<keyword evidence="5" id="KW-0779">Telomere</keyword>
<feature type="domain" description="OB" evidence="9">
    <location>
        <begin position="49"/>
        <end position="119"/>
    </location>
</feature>
<evidence type="ECO:0000313" key="11">
    <source>
        <dbReference type="Proteomes" id="UP000320333"/>
    </source>
</evidence>
<keyword evidence="6" id="KW-0238">DNA-binding</keyword>
<dbReference type="GO" id="GO:0000781">
    <property type="term" value="C:chromosome, telomeric region"/>
    <property type="evidence" value="ECO:0007669"/>
    <property type="project" value="UniProtKB-SubCell"/>
</dbReference>
<dbReference type="Proteomes" id="UP000320333">
    <property type="component" value="Unassembled WGS sequence"/>
</dbReference>
<keyword evidence="11" id="KW-1185">Reference proteome</keyword>
<accession>A0A507F5R6</accession>
<dbReference type="PANTHER" id="PTHR13989:SF33">
    <property type="entry name" value="CST COMPLEX SUBUNIT STN1"/>
    <property type="match status" value="1"/>
</dbReference>
<gene>
    <name evidence="10" type="ORF">CcCBS67573_g06141</name>
</gene>
<dbReference type="InterPro" id="IPR012340">
    <property type="entry name" value="NA-bd_OB-fold"/>
</dbReference>
<dbReference type="AlphaFoldDB" id="A0A507F5R6"/>
<evidence type="ECO:0000256" key="1">
    <source>
        <dbReference type="ARBA" id="ARBA00004123"/>
    </source>
</evidence>
<dbReference type="EMBL" id="QEAP01000248">
    <property type="protein sequence ID" value="TPX71593.1"/>
    <property type="molecule type" value="Genomic_DNA"/>
</dbReference>
<comment type="caution">
    <text evidence="10">The sequence shown here is derived from an EMBL/GenBank/DDBJ whole genome shotgun (WGS) entry which is preliminary data.</text>
</comment>
<dbReference type="GO" id="GO:0003677">
    <property type="term" value="F:DNA binding"/>
    <property type="evidence" value="ECO:0007669"/>
    <property type="project" value="UniProtKB-KW"/>
</dbReference>
<comment type="subcellular location">
    <subcellularLocation>
        <location evidence="2">Chromosome</location>
        <location evidence="2">Telomere</location>
    </subcellularLocation>
    <subcellularLocation>
        <location evidence="1">Nucleus</location>
    </subcellularLocation>
</comment>
<dbReference type="PANTHER" id="PTHR13989">
    <property type="entry name" value="REPLICATION PROTEIN A-RELATED"/>
    <property type="match status" value="1"/>
</dbReference>
<evidence type="ECO:0000256" key="6">
    <source>
        <dbReference type="ARBA" id="ARBA00023125"/>
    </source>
</evidence>
<dbReference type="Gene3D" id="2.40.50.140">
    <property type="entry name" value="Nucleic acid-binding proteins"/>
    <property type="match status" value="1"/>
</dbReference>
<evidence type="ECO:0000313" key="10">
    <source>
        <dbReference type="EMBL" id="TPX71593.1"/>
    </source>
</evidence>
<dbReference type="Pfam" id="PF01336">
    <property type="entry name" value="tRNA_anti-codon"/>
    <property type="match status" value="1"/>
</dbReference>